<feature type="domain" description="Solute-binding protein family 5" evidence="4">
    <location>
        <begin position="86"/>
        <end position="437"/>
    </location>
</feature>
<dbReference type="RefSeq" id="WP_263412002.1">
    <property type="nucleotide sequence ID" value="NZ_BAABBH010000001.1"/>
</dbReference>
<reference evidence="5 6" key="1">
    <citation type="submission" date="2024-12" db="EMBL/GenBank/DDBJ databases">
        <authorList>
            <person name="Lee Y."/>
        </authorList>
    </citation>
    <scope>NUCLEOTIDE SEQUENCE [LARGE SCALE GENOMIC DNA]</scope>
    <source>
        <strain evidence="5 6">03SUJ4</strain>
    </source>
</reference>
<comment type="caution">
    <text evidence="5">The sequence shown here is derived from an EMBL/GenBank/DDBJ whole genome shotgun (WGS) entry which is preliminary data.</text>
</comment>
<dbReference type="InterPro" id="IPR000914">
    <property type="entry name" value="SBP_5_dom"/>
</dbReference>
<dbReference type="PROSITE" id="PS51257">
    <property type="entry name" value="PROKAR_LIPOPROTEIN"/>
    <property type="match status" value="1"/>
</dbReference>
<evidence type="ECO:0000313" key="6">
    <source>
        <dbReference type="Proteomes" id="UP001634747"/>
    </source>
</evidence>
<organism evidence="5 6">
    <name type="scientific">Terriglobus aquaticus</name>
    <dbReference type="NCBI Taxonomy" id="940139"/>
    <lineage>
        <taxon>Bacteria</taxon>
        <taxon>Pseudomonadati</taxon>
        <taxon>Acidobacteriota</taxon>
        <taxon>Terriglobia</taxon>
        <taxon>Terriglobales</taxon>
        <taxon>Acidobacteriaceae</taxon>
        <taxon>Terriglobus</taxon>
    </lineage>
</organism>
<comment type="similarity">
    <text evidence="1">Belongs to the bacterial solute-binding protein 5 family.</text>
</comment>
<dbReference type="SUPFAM" id="SSF53850">
    <property type="entry name" value="Periplasmic binding protein-like II"/>
    <property type="match status" value="1"/>
</dbReference>
<name>A0ABW9KMW1_9BACT</name>
<proteinExistence type="inferred from homology"/>
<evidence type="ECO:0000259" key="4">
    <source>
        <dbReference type="Pfam" id="PF00496"/>
    </source>
</evidence>
<dbReference type="Proteomes" id="UP001634747">
    <property type="component" value="Unassembled WGS sequence"/>
</dbReference>
<dbReference type="Gene3D" id="3.90.76.10">
    <property type="entry name" value="Dipeptide-binding Protein, Domain 1"/>
    <property type="match status" value="1"/>
</dbReference>
<dbReference type="InterPro" id="IPR039424">
    <property type="entry name" value="SBP_5"/>
</dbReference>
<evidence type="ECO:0000313" key="5">
    <source>
        <dbReference type="EMBL" id="MFN2976523.1"/>
    </source>
</evidence>
<dbReference type="Pfam" id="PF00496">
    <property type="entry name" value="SBP_bac_5"/>
    <property type="match status" value="1"/>
</dbReference>
<gene>
    <name evidence="5" type="ORF">ACK2TP_12180</name>
</gene>
<evidence type="ECO:0000256" key="3">
    <source>
        <dbReference type="ARBA" id="ARBA00022729"/>
    </source>
</evidence>
<keyword evidence="6" id="KW-1185">Reference proteome</keyword>
<evidence type="ECO:0000256" key="2">
    <source>
        <dbReference type="ARBA" id="ARBA00022448"/>
    </source>
</evidence>
<sequence length="526" mass="58182">MTRSAFRNRAPWARQAGSAALALVLSVAALGLIACTSVPHDRDTVVIDIENSPTNLDIRIGSDAQAEHIGALLFDAVVQKDEHGLLQPWLAERWEWTDPRTLVLHIRPGVHFHDEKPLTAADVAWSIDSMHNGSIVTSKAGAFANVDRAEAPDDRTCVVHLKQHDGGLLFNMSDGLFAVVERGAGKELGDHPMGSGPFVFVSQVQDKEVLLRANDAYWAGAPHLRKLRFDIVPDAITRALELRKGSADVTSNALTTDTVYSLRNDPSVVTESQPGSIVNYITFNVRDPLLADERVRQAFEWSLDRPAMVHALWRDHARISETLLPPQHWAALRSNEVVPYTRDLPKARALLDAAGYKPDAHGVRIRLTLKSSTDDTMRLLAAIVQQQVREAGIELTLRQNEFGTFYSDVTKGAFQMYVLRWVGSNEDPEIFRYAYASDRMPPKGGNRGHFSDPTVDALIARGAAETSEAERRPTYVELQQRLHTAAPTVVLWSLDNVVVHSSRLHGVNATGSGTFEWLRTATADPR</sequence>
<keyword evidence="3" id="KW-0732">Signal</keyword>
<dbReference type="Gene3D" id="3.10.105.10">
    <property type="entry name" value="Dipeptide-binding Protein, Domain 3"/>
    <property type="match status" value="1"/>
</dbReference>
<dbReference type="CDD" id="cd00995">
    <property type="entry name" value="PBP2_NikA_DppA_OppA_like"/>
    <property type="match status" value="1"/>
</dbReference>
<protein>
    <submittedName>
        <fullName evidence="5">ABC transporter substrate-binding protein</fullName>
    </submittedName>
</protein>
<dbReference type="PANTHER" id="PTHR30290:SF9">
    <property type="entry name" value="OLIGOPEPTIDE-BINDING PROTEIN APPA"/>
    <property type="match status" value="1"/>
</dbReference>
<accession>A0ABW9KMW1</accession>
<dbReference type="Gene3D" id="3.40.190.10">
    <property type="entry name" value="Periplasmic binding protein-like II"/>
    <property type="match status" value="1"/>
</dbReference>
<evidence type="ECO:0000256" key="1">
    <source>
        <dbReference type="ARBA" id="ARBA00005695"/>
    </source>
</evidence>
<keyword evidence="2" id="KW-0813">Transport</keyword>
<dbReference type="EMBL" id="JBJYXY010000001">
    <property type="protein sequence ID" value="MFN2976523.1"/>
    <property type="molecule type" value="Genomic_DNA"/>
</dbReference>
<dbReference type="InterPro" id="IPR030678">
    <property type="entry name" value="Peptide/Ni-bd"/>
</dbReference>
<dbReference type="PIRSF" id="PIRSF002741">
    <property type="entry name" value="MppA"/>
    <property type="match status" value="1"/>
</dbReference>
<dbReference type="PANTHER" id="PTHR30290">
    <property type="entry name" value="PERIPLASMIC BINDING COMPONENT OF ABC TRANSPORTER"/>
    <property type="match status" value="1"/>
</dbReference>